<evidence type="ECO:0000313" key="3">
    <source>
        <dbReference type="Proteomes" id="UP001311232"/>
    </source>
</evidence>
<accession>A0AAV9SGW2</accession>
<dbReference type="EMBL" id="JAHHUM010000355">
    <property type="protein sequence ID" value="KAK5620532.1"/>
    <property type="molecule type" value="Genomic_DNA"/>
</dbReference>
<evidence type="ECO:0000256" key="1">
    <source>
        <dbReference type="SAM" id="MobiDB-lite"/>
    </source>
</evidence>
<feature type="region of interest" description="Disordered" evidence="1">
    <location>
        <begin position="1"/>
        <end position="106"/>
    </location>
</feature>
<name>A0AAV9SGW2_9TELE</name>
<feature type="compositionally biased region" description="Basic and acidic residues" evidence="1">
    <location>
        <begin position="67"/>
        <end position="92"/>
    </location>
</feature>
<protein>
    <submittedName>
        <fullName evidence="2">Uncharacterized protein</fullName>
    </submittedName>
</protein>
<sequence>MGVDGQAAATASWEDINRPWKRVPFTPCSDHEQPDEQISIFRAATQTSGGSTKRRRRGGRSCSHSSVRREAALRRLDRPRAPACQPERRRETPTASVGHSAADVNE</sequence>
<dbReference type="AlphaFoldDB" id="A0AAV9SGW2"/>
<gene>
    <name evidence="2" type="ORF">CRENBAI_022728</name>
</gene>
<comment type="caution">
    <text evidence="2">The sequence shown here is derived from an EMBL/GenBank/DDBJ whole genome shotgun (WGS) entry which is preliminary data.</text>
</comment>
<dbReference type="Proteomes" id="UP001311232">
    <property type="component" value="Unassembled WGS sequence"/>
</dbReference>
<reference evidence="2 3" key="1">
    <citation type="submission" date="2021-06" db="EMBL/GenBank/DDBJ databases">
        <authorList>
            <person name="Palmer J.M."/>
        </authorList>
    </citation>
    <scope>NUCLEOTIDE SEQUENCE [LARGE SCALE GENOMIC DNA]</scope>
    <source>
        <strain evidence="2 3">MEX-2019</strain>
        <tissue evidence="2">Muscle</tissue>
    </source>
</reference>
<keyword evidence="3" id="KW-1185">Reference proteome</keyword>
<organism evidence="2 3">
    <name type="scientific">Crenichthys baileyi</name>
    <name type="common">White River springfish</name>
    <dbReference type="NCBI Taxonomy" id="28760"/>
    <lineage>
        <taxon>Eukaryota</taxon>
        <taxon>Metazoa</taxon>
        <taxon>Chordata</taxon>
        <taxon>Craniata</taxon>
        <taxon>Vertebrata</taxon>
        <taxon>Euteleostomi</taxon>
        <taxon>Actinopterygii</taxon>
        <taxon>Neopterygii</taxon>
        <taxon>Teleostei</taxon>
        <taxon>Neoteleostei</taxon>
        <taxon>Acanthomorphata</taxon>
        <taxon>Ovalentaria</taxon>
        <taxon>Atherinomorphae</taxon>
        <taxon>Cyprinodontiformes</taxon>
        <taxon>Goodeidae</taxon>
        <taxon>Crenichthys</taxon>
    </lineage>
</organism>
<evidence type="ECO:0000313" key="2">
    <source>
        <dbReference type="EMBL" id="KAK5620532.1"/>
    </source>
</evidence>
<proteinExistence type="predicted"/>